<keyword evidence="2" id="KW-0645">Protease</keyword>
<reference evidence="6 7" key="1">
    <citation type="submission" date="2024-03" db="EMBL/GenBank/DDBJ databases">
        <title>Two novel species of the genus Flavobacterium exhibiting potentially degradation of complex polysaccharides.</title>
        <authorList>
            <person name="Lian X."/>
        </authorList>
    </citation>
    <scope>NUCLEOTIDE SEQUENCE [LARGE SCALE GENOMIC DNA]</scope>
    <source>
        <strain evidence="6 7">N6</strain>
    </source>
</reference>
<accession>A0ABU9NK94</accession>
<proteinExistence type="inferred from homology"/>
<dbReference type="PANTHER" id="PTHR36175">
    <property type="entry name" value="CYANOPHYCINASE"/>
    <property type="match status" value="1"/>
</dbReference>
<protein>
    <submittedName>
        <fullName evidence="6">Cyanophycinase</fullName>
        <ecNumber evidence="6">3.4.15.6</ecNumber>
    </submittedName>
</protein>
<gene>
    <name evidence="6" type="ORF">WFZ86_04440</name>
</gene>
<keyword evidence="4" id="KW-0720">Serine protease</keyword>
<keyword evidence="5" id="KW-0732">Signal</keyword>
<dbReference type="GO" id="GO:0004180">
    <property type="term" value="F:carboxypeptidase activity"/>
    <property type="evidence" value="ECO:0007669"/>
    <property type="project" value="UniProtKB-KW"/>
</dbReference>
<evidence type="ECO:0000256" key="1">
    <source>
        <dbReference type="ARBA" id="ARBA00006534"/>
    </source>
</evidence>
<comment type="caution">
    <text evidence="6">The sequence shown here is derived from an EMBL/GenBank/DDBJ whole genome shotgun (WGS) entry which is preliminary data.</text>
</comment>
<dbReference type="InterPro" id="IPR029062">
    <property type="entry name" value="Class_I_gatase-like"/>
</dbReference>
<evidence type="ECO:0000313" key="6">
    <source>
        <dbReference type="EMBL" id="MEM0575738.1"/>
    </source>
</evidence>
<name>A0ABU9NK94_9FLAO</name>
<dbReference type="EC" id="3.4.15.6" evidence="6"/>
<keyword evidence="6" id="KW-0121">Carboxypeptidase</keyword>
<evidence type="ECO:0000256" key="3">
    <source>
        <dbReference type="ARBA" id="ARBA00022801"/>
    </source>
</evidence>
<feature type="signal peptide" evidence="5">
    <location>
        <begin position="1"/>
        <end position="28"/>
    </location>
</feature>
<dbReference type="SUPFAM" id="SSF52317">
    <property type="entry name" value="Class I glutamine amidotransferase-like"/>
    <property type="match status" value="1"/>
</dbReference>
<evidence type="ECO:0000256" key="5">
    <source>
        <dbReference type="SAM" id="SignalP"/>
    </source>
</evidence>
<dbReference type="PANTHER" id="PTHR36175:SF1">
    <property type="entry name" value="CYANOPHYCINASE"/>
    <property type="match status" value="1"/>
</dbReference>
<sequence length="363" mass="39438">MFPDFLTKPTKNDIILISSFLLSFSLLACSSDSNEFEKPISTPTYTPIPSSIGIVGDSKDVTVTTSAGTVLMGGSTDVDSAMKWMINKSIGGDVVIIRASGATGYNQYLYDLVKVNGIHQVNSVETLLINSAELANNPKVAERIKEAEMLFIAGGDQANYIRFWRNTPVEEALNYLINIKKVPVGGTSAGCAILGEAVFTAENNTITSEEALLNPFDLKMTLAKSDFINNPFLKNTITDTHYNNPDRKGRHITFLARLSTDFNWQEAKGIGVEEETAVCIDENGKAVVYGTGTAYFLKGSSEKPEKCSPSNKLNWINNKKAIQAYLITGKETGNGSFDLTNWSTISGGTSKNMYVTDGVLSIE</sequence>
<comment type="similarity">
    <text evidence="1">Belongs to the peptidase S51 family.</text>
</comment>
<dbReference type="EMBL" id="JBCGDP010000003">
    <property type="protein sequence ID" value="MEM0575738.1"/>
    <property type="molecule type" value="Genomic_DNA"/>
</dbReference>
<dbReference type="RefSeq" id="WP_342690815.1">
    <property type="nucleotide sequence ID" value="NZ_JBCGDP010000003.1"/>
</dbReference>
<evidence type="ECO:0000313" key="7">
    <source>
        <dbReference type="Proteomes" id="UP001468798"/>
    </source>
</evidence>
<dbReference type="InterPro" id="IPR005320">
    <property type="entry name" value="Peptidase_S51"/>
</dbReference>
<dbReference type="Proteomes" id="UP001468798">
    <property type="component" value="Unassembled WGS sequence"/>
</dbReference>
<organism evidence="6 7">
    <name type="scientific">Flavobacterium polysaccharolyticum</name>
    <dbReference type="NCBI Taxonomy" id="3133148"/>
    <lineage>
        <taxon>Bacteria</taxon>
        <taxon>Pseudomonadati</taxon>
        <taxon>Bacteroidota</taxon>
        <taxon>Flavobacteriia</taxon>
        <taxon>Flavobacteriales</taxon>
        <taxon>Flavobacteriaceae</taxon>
        <taxon>Flavobacterium</taxon>
    </lineage>
</organism>
<keyword evidence="7" id="KW-1185">Reference proteome</keyword>
<dbReference type="Pfam" id="PF03575">
    <property type="entry name" value="Peptidase_S51"/>
    <property type="match status" value="1"/>
</dbReference>
<feature type="chain" id="PRO_5047221528" evidence="5">
    <location>
        <begin position="29"/>
        <end position="363"/>
    </location>
</feature>
<evidence type="ECO:0000256" key="2">
    <source>
        <dbReference type="ARBA" id="ARBA00022670"/>
    </source>
</evidence>
<dbReference type="Gene3D" id="3.40.50.880">
    <property type="match status" value="1"/>
</dbReference>
<keyword evidence="3 6" id="KW-0378">Hydrolase</keyword>
<dbReference type="CDD" id="cd03145">
    <property type="entry name" value="GAT1_cyanophycinase"/>
    <property type="match status" value="1"/>
</dbReference>
<evidence type="ECO:0000256" key="4">
    <source>
        <dbReference type="ARBA" id="ARBA00022825"/>
    </source>
</evidence>
<dbReference type="GO" id="GO:0008241">
    <property type="term" value="F:peptidyl-dipeptidase activity"/>
    <property type="evidence" value="ECO:0007669"/>
    <property type="project" value="UniProtKB-EC"/>
</dbReference>